<proteinExistence type="predicted"/>
<protein>
    <submittedName>
        <fullName evidence="1">Uncharacterized protein</fullName>
    </submittedName>
</protein>
<reference evidence="2" key="1">
    <citation type="journal article" date="2019" name="Int. J. Syst. Evol. Microbiol.">
        <title>The Global Catalogue of Microorganisms (GCM) 10K type strain sequencing project: providing services to taxonomists for standard genome sequencing and annotation.</title>
        <authorList>
            <consortium name="The Broad Institute Genomics Platform"/>
            <consortium name="The Broad Institute Genome Sequencing Center for Infectious Disease"/>
            <person name="Wu L."/>
            <person name="Ma J."/>
        </authorList>
    </citation>
    <scope>NUCLEOTIDE SEQUENCE [LARGE SCALE GENOMIC DNA]</scope>
    <source>
        <strain evidence="2">JCM 17452</strain>
    </source>
</reference>
<evidence type="ECO:0000313" key="2">
    <source>
        <dbReference type="Proteomes" id="UP001500027"/>
    </source>
</evidence>
<dbReference type="RefSeq" id="WP_246046853.1">
    <property type="nucleotide sequence ID" value="NZ_BAABAV010000003.1"/>
</dbReference>
<keyword evidence="2" id="KW-1185">Reference proteome</keyword>
<name>A0ABP8EED1_9FLAO</name>
<sequence>MEGNKKNINIVKALNRPEIPIGEFTIKDDPVVTVKKSKIPAEDADKNKDKRKKIAA</sequence>
<organism evidence="1 2">
    <name type="scientific">Hyunsoonleella aestuarii</name>
    <dbReference type="NCBI Taxonomy" id="912802"/>
    <lineage>
        <taxon>Bacteria</taxon>
        <taxon>Pseudomonadati</taxon>
        <taxon>Bacteroidota</taxon>
        <taxon>Flavobacteriia</taxon>
        <taxon>Flavobacteriales</taxon>
        <taxon>Flavobacteriaceae</taxon>
    </lineage>
</organism>
<gene>
    <name evidence="1" type="ORF">GCM10022257_25880</name>
</gene>
<dbReference type="Proteomes" id="UP001500027">
    <property type="component" value="Unassembled WGS sequence"/>
</dbReference>
<evidence type="ECO:0000313" key="1">
    <source>
        <dbReference type="EMBL" id="GAA4270487.1"/>
    </source>
</evidence>
<dbReference type="EMBL" id="BAABAV010000003">
    <property type="protein sequence ID" value="GAA4270487.1"/>
    <property type="molecule type" value="Genomic_DNA"/>
</dbReference>
<comment type="caution">
    <text evidence="1">The sequence shown here is derived from an EMBL/GenBank/DDBJ whole genome shotgun (WGS) entry which is preliminary data.</text>
</comment>
<accession>A0ABP8EED1</accession>